<dbReference type="Pfam" id="PF13386">
    <property type="entry name" value="DsbD_2"/>
    <property type="match status" value="1"/>
</dbReference>
<name>A0ABN0J4H7_9LEPT</name>
<comment type="caution">
    <text evidence="3">The sequence shown here is derived from an EMBL/GenBank/DDBJ whole genome shotgun (WGS) entry which is preliminary data.</text>
</comment>
<feature type="transmembrane region" description="Helical" evidence="1">
    <location>
        <begin position="58"/>
        <end position="75"/>
    </location>
</feature>
<keyword evidence="1" id="KW-0472">Membrane</keyword>
<organism evidence="3 4">
    <name type="scientific">Leptospira noguchii str. 2007001578</name>
    <dbReference type="NCBI Taxonomy" id="1049974"/>
    <lineage>
        <taxon>Bacteria</taxon>
        <taxon>Pseudomonadati</taxon>
        <taxon>Spirochaetota</taxon>
        <taxon>Spirochaetia</taxon>
        <taxon>Leptospirales</taxon>
        <taxon>Leptospiraceae</taxon>
        <taxon>Leptospira</taxon>
    </lineage>
</organism>
<feature type="domain" description="Urease accessory protein UreH-like transmembrane" evidence="2">
    <location>
        <begin position="1"/>
        <end position="188"/>
    </location>
</feature>
<feature type="transmembrane region" description="Helical" evidence="1">
    <location>
        <begin position="29"/>
        <end position="52"/>
    </location>
</feature>
<evidence type="ECO:0000313" key="3">
    <source>
        <dbReference type="EMBL" id="EMN01812.1"/>
    </source>
</evidence>
<feature type="transmembrane region" description="Helical" evidence="1">
    <location>
        <begin position="175"/>
        <end position="193"/>
    </location>
</feature>
<dbReference type="PANTHER" id="PTHR42208">
    <property type="entry name" value="HEAVY METAL TRANSPORTER-RELATED"/>
    <property type="match status" value="1"/>
</dbReference>
<keyword evidence="4" id="KW-1185">Reference proteome</keyword>
<feature type="transmembrane region" description="Helical" evidence="1">
    <location>
        <begin position="139"/>
        <end position="163"/>
    </location>
</feature>
<protein>
    <submittedName>
        <fullName evidence="3">DsbD family 2</fullName>
    </submittedName>
</protein>
<evidence type="ECO:0000256" key="1">
    <source>
        <dbReference type="SAM" id="Phobius"/>
    </source>
</evidence>
<dbReference type="InterPro" id="IPR039447">
    <property type="entry name" value="UreH-like_TM_dom"/>
</dbReference>
<dbReference type="PANTHER" id="PTHR42208:SF1">
    <property type="entry name" value="HEAVY METAL TRANSPORTER"/>
    <property type="match status" value="1"/>
</dbReference>
<accession>A0ABN0J4H7</accession>
<keyword evidence="1" id="KW-1133">Transmembrane helix</keyword>
<proteinExistence type="predicted"/>
<gene>
    <name evidence="3" type="ORF">LEP1GSC035_1748</name>
</gene>
<keyword evidence="1" id="KW-0812">Transmembrane</keyword>
<reference evidence="3 4" key="1">
    <citation type="submission" date="2013-01" db="EMBL/GenBank/DDBJ databases">
        <authorList>
            <person name="Harkins D.M."/>
            <person name="Durkin A.S."/>
            <person name="Brinkac L.M."/>
            <person name="Haft D.H."/>
            <person name="Selengut J.D."/>
            <person name="Sanka R."/>
            <person name="DePew J."/>
            <person name="Purushe J."/>
            <person name="Whelen A.C."/>
            <person name="Vinetz J.M."/>
            <person name="Sutton G.G."/>
            <person name="Nierman W.C."/>
            <person name="Fouts D.E."/>
        </authorList>
    </citation>
    <scope>NUCLEOTIDE SEQUENCE [LARGE SCALE GENOMIC DNA]</scope>
    <source>
        <strain evidence="3 4">2007001578</strain>
    </source>
</reference>
<dbReference type="EMBL" id="AHMH02000038">
    <property type="protein sequence ID" value="EMN01812.1"/>
    <property type="molecule type" value="Genomic_DNA"/>
</dbReference>
<sequence length="212" mass="23337">MCGPFAGTLNIVGEKGKFKMNLLYNLGRFISYSILGAILGFLGSGLNFAGSIFALQEFAAVFSGIFILAFGFRLFHNVSPERSGLYQKILNQFVSPLFVSIRKGEKLAITSLTFGIVTGLLPCAVLYPAFSLALATGNIGYGSIVMSAFFLGTFPALFIFGIGFKRILLRLPPNVIQLGGIIIIFLGISMIFFRMNHTQHDFQKIRWNSHHH</sequence>
<feature type="transmembrane region" description="Helical" evidence="1">
    <location>
        <begin position="107"/>
        <end position="127"/>
    </location>
</feature>
<evidence type="ECO:0000313" key="4">
    <source>
        <dbReference type="Proteomes" id="UP000012099"/>
    </source>
</evidence>
<evidence type="ECO:0000259" key="2">
    <source>
        <dbReference type="Pfam" id="PF13386"/>
    </source>
</evidence>
<dbReference type="Proteomes" id="UP000012099">
    <property type="component" value="Unassembled WGS sequence"/>
</dbReference>